<dbReference type="InterPro" id="IPR009056">
    <property type="entry name" value="Cyt_c-like_dom"/>
</dbReference>
<dbReference type="SUPFAM" id="SSF46626">
    <property type="entry name" value="Cytochrome c"/>
    <property type="match status" value="1"/>
</dbReference>
<dbReference type="GO" id="GO:0009055">
    <property type="term" value="F:electron transfer activity"/>
    <property type="evidence" value="ECO:0007669"/>
    <property type="project" value="InterPro"/>
</dbReference>
<dbReference type="InterPro" id="IPR036909">
    <property type="entry name" value="Cyt_c-like_dom_sf"/>
</dbReference>
<feature type="domain" description="Cytochrome c" evidence="4">
    <location>
        <begin position="62"/>
        <end position="138"/>
    </location>
</feature>
<keyword evidence="1" id="KW-0349">Heme</keyword>
<dbReference type="EMBL" id="NTJZ01000002">
    <property type="protein sequence ID" value="PDH34975.1"/>
    <property type="molecule type" value="Genomic_DNA"/>
</dbReference>
<evidence type="ECO:0000313" key="5">
    <source>
        <dbReference type="EMBL" id="PDH34975.1"/>
    </source>
</evidence>
<sequence length="146" mass="16013">MLDCFMLRSRTKVEFTKSMPMKFLRLSVIVIILGLLASCGGEPQTPAEPTIVEGFMADPEAVGRGRALFAGSCSGYCHRTQPGESDALFLFDCEWKNGGSDQEIFDTVTNGVPNTRMVGFGSNFPEGDDDLWKIIAYLRSNQQACS</sequence>
<keyword evidence="2" id="KW-0479">Metal-binding</keyword>
<proteinExistence type="predicted"/>
<dbReference type="Gene3D" id="1.10.760.10">
    <property type="entry name" value="Cytochrome c-like domain"/>
    <property type="match status" value="1"/>
</dbReference>
<reference evidence="5 6" key="1">
    <citation type="submission" date="2017-08" db="EMBL/GenBank/DDBJ databases">
        <title>Fine stratification of microbial communities through a metagenomic profile of the photic zone.</title>
        <authorList>
            <person name="Haro-Moreno J.M."/>
            <person name="Lopez-Perez M."/>
            <person name="De La Torre J."/>
            <person name="Picazo A."/>
            <person name="Camacho A."/>
            <person name="Rodriguez-Valera F."/>
        </authorList>
    </citation>
    <scope>NUCLEOTIDE SEQUENCE [LARGE SCALE GENOMIC DNA]</scope>
    <source>
        <strain evidence="5">MED-G28</strain>
    </source>
</reference>
<keyword evidence="3" id="KW-0408">Iron</keyword>
<evidence type="ECO:0000256" key="2">
    <source>
        <dbReference type="ARBA" id="ARBA00022723"/>
    </source>
</evidence>
<dbReference type="AlphaFoldDB" id="A0A2A5WEL5"/>
<comment type="caution">
    <text evidence="5">The sequence shown here is derived from an EMBL/GenBank/DDBJ whole genome shotgun (WGS) entry which is preliminary data.</text>
</comment>
<dbReference type="GO" id="GO:0020037">
    <property type="term" value="F:heme binding"/>
    <property type="evidence" value="ECO:0007669"/>
    <property type="project" value="InterPro"/>
</dbReference>
<accession>A0A2A5WEL5</accession>
<evidence type="ECO:0000256" key="3">
    <source>
        <dbReference type="ARBA" id="ARBA00023004"/>
    </source>
</evidence>
<protein>
    <recommendedName>
        <fullName evidence="4">Cytochrome c domain-containing protein</fullName>
    </recommendedName>
</protein>
<organism evidence="5 6">
    <name type="scientific">OM182 bacterium MED-G28</name>
    <dbReference type="NCBI Taxonomy" id="1986256"/>
    <lineage>
        <taxon>Bacteria</taxon>
        <taxon>Pseudomonadati</taxon>
        <taxon>Pseudomonadota</taxon>
        <taxon>Gammaproteobacteria</taxon>
        <taxon>OMG group</taxon>
        <taxon>OM182 clade</taxon>
    </lineage>
</organism>
<evidence type="ECO:0000259" key="4">
    <source>
        <dbReference type="Pfam" id="PF13442"/>
    </source>
</evidence>
<dbReference type="GO" id="GO:0046872">
    <property type="term" value="F:metal ion binding"/>
    <property type="evidence" value="ECO:0007669"/>
    <property type="project" value="UniProtKB-KW"/>
</dbReference>
<dbReference type="Proteomes" id="UP000219329">
    <property type="component" value="Unassembled WGS sequence"/>
</dbReference>
<evidence type="ECO:0000256" key="1">
    <source>
        <dbReference type="ARBA" id="ARBA00022617"/>
    </source>
</evidence>
<name>A0A2A5WEL5_9GAMM</name>
<dbReference type="Pfam" id="PF13442">
    <property type="entry name" value="Cytochrome_CBB3"/>
    <property type="match status" value="1"/>
</dbReference>
<evidence type="ECO:0000313" key="6">
    <source>
        <dbReference type="Proteomes" id="UP000219329"/>
    </source>
</evidence>
<gene>
    <name evidence="5" type="ORF">CNF02_02820</name>
</gene>